<dbReference type="EMBL" id="GGEC01033559">
    <property type="protein sequence ID" value="MBX14043.1"/>
    <property type="molecule type" value="Transcribed_RNA"/>
</dbReference>
<proteinExistence type="predicted"/>
<name>A0A2P2L7T7_RHIMU</name>
<dbReference type="AlphaFoldDB" id="A0A2P2L7T7"/>
<accession>A0A2P2L7T7</accession>
<evidence type="ECO:0000313" key="1">
    <source>
        <dbReference type="EMBL" id="MBX14043.1"/>
    </source>
</evidence>
<protein>
    <submittedName>
        <fullName evidence="1">Uncharacterized protein</fullName>
    </submittedName>
</protein>
<organism evidence="1">
    <name type="scientific">Rhizophora mucronata</name>
    <name type="common">Asiatic mangrove</name>
    <dbReference type="NCBI Taxonomy" id="61149"/>
    <lineage>
        <taxon>Eukaryota</taxon>
        <taxon>Viridiplantae</taxon>
        <taxon>Streptophyta</taxon>
        <taxon>Embryophyta</taxon>
        <taxon>Tracheophyta</taxon>
        <taxon>Spermatophyta</taxon>
        <taxon>Magnoliopsida</taxon>
        <taxon>eudicotyledons</taxon>
        <taxon>Gunneridae</taxon>
        <taxon>Pentapetalae</taxon>
        <taxon>rosids</taxon>
        <taxon>fabids</taxon>
        <taxon>Malpighiales</taxon>
        <taxon>Rhizophoraceae</taxon>
        <taxon>Rhizophora</taxon>
    </lineage>
</organism>
<reference evidence="1" key="1">
    <citation type="submission" date="2018-02" db="EMBL/GenBank/DDBJ databases">
        <title>Rhizophora mucronata_Transcriptome.</title>
        <authorList>
            <person name="Meera S.P."/>
            <person name="Sreeshan A."/>
            <person name="Augustine A."/>
        </authorList>
    </citation>
    <scope>NUCLEOTIDE SEQUENCE</scope>
    <source>
        <tissue evidence="1">Leaf</tissue>
    </source>
</reference>
<sequence>MGISDTNCDDLIGDLEFHCPLFLLRVAPC</sequence>